<feature type="non-terminal residue" evidence="2">
    <location>
        <position position="1"/>
    </location>
</feature>
<gene>
    <name evidence="2" type="ORF">OC842_007279</name>
</gene>
<keyword evidence="3" id="KW-1185">Reference proteome</keyword>
<evidence type="ECO:0000313" key="3">
    <source>
        <dbReference type="Proteomes" id="UP001176521"/>
    </source>
</evidence>
<evidence type="ECO:0000256" key="1">
    <source>
        <dbReference type="SAM" id="MobiDB-lite"/>
    </source>
</evidence>
<dbReference type="AlphaFoldDB" id="A0AAN6JHA2"/>
<proteinExistence type="predicted"/>
<dbReference type="Proteomes" id="UP001176521">
    <property type="component" value="Unassembled WGS sequence"/>
</dbReference>
<reference evidence="2" key="1">
    <citation type="journal article" date="2023" name="PhytoFront">
        <title>Draft Genome Resources of Seven Strains of Tilletia horrida, Causal Agent of Kernel Smut of Rice.</title>
        <authorList>
            <person name="Khanal S."/>
            <person name="Antony Babu S."/>
            <person name="Zhou X.G."/>
        </authorList>
    </citation>
    <scope>NUCLEOTIDE SEQUENCE</scope>
    <source>
        <strain evidence="2">TX3</strain>
    </source>
</reference>
<organism evidence="2 3">
    <name type="scientific">Tilletia horrida</name>
    <dbReference type="NCBI Taxonomy" id="155126"/>
    <lineage>
        <taxon>Eukaryota</taxon>
        <taxon>Fungi</taxon>
        <taxon>Dikarya</taxon>
        <taxon>Basidiomycota</taxon>
        <taxon>Ustilaginomycotina</taxon>
        <taxon>Exobasidiomycetes</taxon>
        <taxon>Tilletiales</taxon>
        <taxon>Tilletiaceae</taxon>
        <taxon>Tilletia</taxon>
    </lineage>
</organism>
<dbReference type="EMBL" id="JAPDMQ010000880">
    <property type="protein sequence ID" value="KAK0519917.1"/>
    <property type="molecule type" value="Genomic_DNA"/>
</dbReference>
<sequence>TQERKKEVDLALKQVRPLAGYVGESRHARPESAWEEIGDEAVDEGREEPRMLVVQLQRDAPETCLRGSEADAPRIVAWDPSRYSCLQRLQKHVHERFEARKSAVAQAMTRVVKASLQHSGGVHRLALESAPNRGLNGGLPPGLLTGNEAEHVL</sequence>
<name>A0AAN6JHA2_9BASI</name>
<feature type="region of interest" description="Disordered" evidence="1">
    <location>
        <begin position="131"/>
        <end position="153"/>
    </location>
</feature>
<accession>A0AAN6JHA2</accession>
<evidence type="ECO:0000313" key="2">
    <source>
        <dbReference type="EMBL" id="KAK0519917.1"/>
    </source>
</evidence>
<protein>
    <submittedName>
        <fullName evidence="2">Uncharacterized protein</fullName>
    </submittedName>
</protein>
<comment type="caution">
    <text evidence="2">The sequence shown here is derived from an EMBL/GenBank/DDBJ whole genome shotgun (WGS) entry which is preliminary data.</text>
</comment>